<organism evidence="1 2">
    <name type="scientific">Dreissena polymorpha</name>
    <name type="common">Zebra mussel</name>
    <name type="synonym">Mytilus polymorpha</name>
    <dbReference type="NCBI Taxonomy" id="45954"/>
    <lineage>
        <taxon>Eukaryota</taxon>
        <taxon>Metazoa</taxon>
        <taxon>Spiralia</taxon>
        <taxon>Lophotrochozoa</taxon>
        <taxon>Mollusca</taxon>
        <taxon>Bivalvia</taxon>
        <taxon>Autobranchia</taxon>
        <taxon>Heteroconchia</taxon>
        <taxon>Euheterodonta</taxon>
        <taxon>Imparidentia</taxon>
        <taxon>Neoheterodontei</taxon>
        <taxon>Myida</taxon>
        <taxon>Dreissenoidea</taxon>
        <taxon>Dreissenidae</taxon>
        <taxon>Dreissena</taxon>
    </lineage>
</organism>
<sequence length="70" mass="8233">MCESLPNKGMLQVTKFMYFSELDYTACPKRHTVERAEALRHWFKLDLDEEDKNNVDLNRLADNDLKKVAS</sequence>
<comment type="caution">
    <text evidence="1">The sequence shown here is derived from an EMBL/GenBank/DDBJ whole genome shotgun (WGS) entry which is preliminary data.</text>
</comment>
<protein>
    <submittedName>
        <fullName evidence="1">Uncharacterized protein</fullName>
    </submittedName>
</protein>
<keyword evidence="2" id="KW-1185">Reference proteome</keyword>
<proteinExistence type="predicted"/>
<gene>
    <name evidence="1" type="ORF">DPMN_026887</name>
</gene>
<dbReference type="AlphaFoldDB" id="A0A9D4RCZ8"/>
<reference evidence="1" key="2">
    <citation type="submission" date="2020-11" db="EMBL/GenBank/DDBJ databases">
        <authorList>
            <person name="McCartney M.A."/>
            <person name="Auch B."/>
            <person name="Kono T."/>
            <person name="Mallez S."/>
            <person name="Becker A."/>
            <person name="Gohl D.M."/>
            <person name="Silverstein K.A.T."/>
            <person name="Koren S."/>
            <person name="Bechman K.B."/>
            <person name="Herman A."/>
            <person name="Abrahante J.E."/>
            <person name="Garbe J."/>
        </authorList>
    </citation>
    <scope>NUCLEOTIDE SEQUENCE</scope>
    <source>
        <strain evidence="1">Duluth1</strain>
        <tissue evidence="1">Whole animal</tissue>
    </source>
</reference>
<dbReference type="Proteomes" id="UP000828390">
    <property type="component" value="Unassembled WGS sequence"/>
</dbReference>
<evidence type="ECO:0000313" key="2">
    <source>
        <dbReference type="Proteomes" id="UP000828390"/>
    </source>
</evidence>
<evidence type="ECO:0000313" key="1">
    <source>
        <dbReference type="EMBL" id="KAH3863881.1"/>
    </source>
</evidence>
<dbReference type="EMBL" id="JAIWYP010000002">
    <property type="protein sequence ID" value="KAH3863881.1"/>
    <property type="molecule type" value="Genomic_DNA"/>
</dbReference>
<accession>A0A9D4RCZ8</accession>
<name>A0A9D4RCZ8_DREPO</name>
<reference evidence="1" key="1">
    <citation type="journal article" date="2019" name="bioRxiv">
        <title>The Genome of the Zebra Mussel, Dreissena polymorpha: A Resource for Invasive Species Research.</title>
        <authorList>
            <person name="McCartney M.A."/>
            <person name="Auch B."/>
            <person name="Kono T."/>
            <person name="Mallez S."/>
            <person name="Zhang Y."/>
            <person name="Obille A."/>
            <person name="Becker A."/>
            <person name="Abrahante J.E."/>
            <person name="Garbe J."/>
            <person name="Badalamenti J.P."/>
            <person name="Herman A."/>
            <person name="Mangelson H."/>
            <person name="Liachko I."/>
            <person name="Sullivan S."/>
            <person name="Sone E.D."/>
            <person name="Koren S."/>
            <person name="Silverstein K.A.T."/>
            <person name="Beckman K.B."/>
            <person name="Gohl D.M."/>
        </authorList>
    </citation>
    <scope>NUCLEOTIDE SEQUENCE</scope>
    <source>
        <strain evidence="1">Duluth1</strain>
        <tissue evidence="1">Whole animal</tissue>
    </source>
</reference>